<dbReference type="Proteomes" id="UP000005239">
    <property type="component" value="Unassembled WGS sequence"/>
</dbReference>
<dbReference type="Pfam" id="PF14625">
    <property type="entry name" value="Lustrin_cystein"/>
    <property type="match status" value="14"/>
</dbReference>
<name>A0A2A6BBN2_PRIPA</name>
<evidence type="ECO:0000256" key="1">
    <source>
        <dbReference type="SAM" id="MobiDB-lite"/>
    </source>
</evidence>
<reference evidence="3" key="2">
    <citation type="submission" date="2022-06" db="UniProtKB">
        <authorList>
            <consortium name="EnsemblMetazoa"/>
        </authorList>
    </citation>
    <scope>IDENTIFICATION</scope>
    <source>
        <strain evidence="3">PS312</strain>
    </source>
</reference>
<gene>
    <name evidence="3" type="primary">WBGene00104567</name>
</gene>
<dbReference type="InterPro" id="IPR006149">
    <property type="entry name" value="EB_dom"/>
</dbReference>
<feature type="compositionally biased region" description="Acidic residues" evidence="1">
    <location>
        <begin position="1350"/>
        <end position="1383"/>
    </location>
</feature>
<feature type="signal peptide" evidence="2">
    <location>
        <begin position="1"/>
        <end position="19"/>
    </location>
</feature>
<dbReference type="GO" id="GO:0004867">
    <property type="term" value="F:serine-type endopeptidase inhibitor activity"/>
    <property type="evidence" value="ECO:0007669"/>
    <property type="project" value="InterPro"/>
</dbReference>
<keyword evidence="4" id="KW-1185">Reference proteome</keyword>
<dbReference type="PROSITE" id="PS00280">
    <property type="entry name" value="BPTI_KUNITZ_1"/>
    <property type="match status" value="2"/>
</dbReference>
<organism evidence="3 4">
    <name type="scientific">Pristionchus pacificus</name>
    <name type="common">Parasitic nematode worm</name>
    <dbReference type="NCBI Taxonomy" id="54126"/>
    <lineage>
        <taxon>Eukaryota</taxon>
        <taxon>Metazoa</taxon>
        <taxon>Ecdysozoa</taxon>
        <taxon>Nematoda</taxon>
        <taxon>Chromadorea</taxon>
        <taxon>Rhabditida</taxon>
        <taxon>Rhabditina</taxon>
        <taxon>Diplogasteromorpha</taxon>
        <taxon>Diplogasteroidea</taxon>
        <taxon>Neodiplogasteridae</taxon>
        <taxon>Pristionchus</taxon>
    </lineage>
</organism>
<evidence type="ECO:0000256" key="2">
    <source>
        <dbReference type="SAM" id="SignalP"/>
    </source>
</evidence>
<dbReference type="PANTHER" id="PTHR46339">
    <property type="entry name" value="PROTEIN CBG15282-RELATED"/>
    <property type="match status" value="1"/>
</dbReference>
<dbReference type="InterPro" id="IPR028150">
    <property type="entry name" value="Lustrin_cystein"/>
</dbReference>
<dbReference type="PRINTS" id="PR00759">
    <property type="entry name" value="BASICPTASE"/>
</dbReference>
<dbReference type="SMART" id="SM00131">
    <property type="entry name" value="KU"/>
    <property type="match status" value="5"/>
</dbReference>
<dbReference type="Pfam" id="PF01683">
    <property type="entry name" value="EB"/>
    <property type="match status" value="2"/>
</dbReference>
<dbReference type="InterPro" id="IPR036880">
    <property type="entry name" value="Kunitz_BPTI_sf"/>
</dbReference>
<accession>A0A8R1YFN2</accession>
<feature type="region of interest" description="Disordered" evidence="1">
    <location>
        <begin position="1335"/>
        <end position="1383"/>
    </location>
</feature>
<reference evidence="4" key="1">
    <citation type="journal article" date="2008" name="Nat. Genet.">
        <title>The Pristionchus pacificus genome provides a unique perspective on nematode lifestyle and parasitism.</title>
        <authorList>
            <person name="Dieterich C."/>
            <person name="Clifton S.W."/>
            <person name="Schuster L.N."/>
            <person name="Chinwalla A."/>
            <person name="Delehaunty K."/>
            <person name="Dinkelacker I."/>
            <person name="Fulton L."/>
            <person name="Fulton R."/>
            <person name="Godfrey J."/>
            <person name="Minx P."/>
            <person name="Mitreva M."/>
            <person name="Roeseler W."/>
            <person name="Tian H."/>
            <person name="Witte H."/>
            <person name="Yang S.P."/>
            <person name="Wilson R.K."/>
            <person name="Sommer R.J."/>
        </authorList>
    </citation>
    <scope>NUCLEOTIDE SEQUENCE [LARGE SCALE GENOMIC DNA]</scope>
    <source>
        <strain evidence="4">PS312</strain>
    </source>
</reference>
<dbReference type="PANTHER" id="PTHR46339:SF5">
    <property type="entry name" value="BPTI_KUNITZ INHIBITOR DOMAIN-CONTAINING PROTEIN"/>
    <property type="match status" value="1"/>
</dbReference>
<dbReference type="SMART" id="SM00289">
    <property type="entry name" value="WR1"/>
    <property type="match status" value="15"/>
</dbReference>
<dbReference type="Gene3D" id="4.10.410.10">
    <property type="entry name" value="Pancreatic trypsin inhibitor Kunitz domain"/>
    <property type="match status" value="5"/>
</dbReference>
<evidence type="ECO:0000313" key="3">
    <source>
        <dbReference type="EnsemblMetazoa" id="PPA15013.1"/>
    </source>
</evidence>
<proteinExistence type="predicted"/>
<dbReference type="SUPFAM" id="SSF57362">
    <property type="entry name" value="BPTI-like"/>
    <property type="match status" value="5"/>
</dbReference>
<dbReference type="InterPro" id="IPR020901">
    <property type="entry name" value="Prtase_inh_Kunz-CS"/>
</dbReference>
<dbReference type="InterPro" id="IPR006150">
    <property type="entry name" value="Cys_repeat_1"/>
</dbReference>
<keyword evidence="2" id="KW-0732">Signal</keyword>
<sequence>MNSIFVLISVFQIIKYVSSREIIHHFPIDSSPANTGIIGSGREADACTFNTDCLSGMYCMQGSCRCTATHVSIDGYCFPKVNPAESGCHYDAQCSAVWPSAYCRNGACHCPSSDMIAVKTKDGIVCVWAVPGEPSCPLPSLPPPSSPSSLLVLPGSSINGSLPFAICDPSGLRVESSIDLENAHNFKCGAMDAEGIAQDVSDIYDCIDNSKFWTAQGKDSNHAVGVCCMSRALVCIQPRRGESSASEAEARWWYNSIAGGCEAFLFDASLNDISPNNFGTQAHCESYCQDACHRGSSTPHRGKSSSNSACSPSSPCPDNFDCSHIGTTTLCCPSPKWICSQAGGRSAPPPQSLFDPGLRYETLSGVKSTNTFSLPSTRYLTLNLSLFQSALIRFYFNPVESRCETFEYLGYLGNFNNFHTLNDCQQYCAKLQCPIGLPLDGGNGRPQKCSSDSSCPSSHHCTDDGVCCPTAQTLCAQPLRSGECKQSIRSFWYDAHSMTCRSFTYTGCQGNENRFSSLDECHRVCDGIRPEPRCPQGKALIDQGTGKYVLCSLNGESATCPSLYECSFDGQTHGCCASKALTCSLRPDNGSPCRVGSSYRFFYNREQKECESFLYHGCDGNSNNFITADECETYCELTMCPNGGRAARSGGRALSCITDSCPPGYECTLIDSSHSRCCPTRESICTEPPIYGSPHKCTRTATTGKPKWFFNASQQSCSEYPLGTCESSNVFTTEEECTFFCLAAGCSSGDILFREDGSSKPLQCDTRRSCPLHAECLPNPLTSSSFCCGSDAMGVCPTGEKAFVDARTRSARQCDLSADKTCPGGSKCRFSQLDGRYYCCSPLTHDLCPAGRSLFRFPDGMPLQCPLIPTNSCPPGYVCLSTMDNAKHGQCCSDRPICPDGEKFHSDARTGLPTVCTRDAFSICPTGFNCRSNGDRLYCCEAKEKPAKNEGCPPDQFASLVNGKAQVCDPFSTPCVAGYTCQWSLSNNRYQCCGHGSGESKVSVKEDTNGCALRHFALLEGDKVRICSPTTLCPLGFVCQFIPKYSRYQCCAQSAGCPKGRAAFISVSGEPLRCDKTKECPKGYECVPSADTKSAHQCCAPDYAAPPAKPGQKCVKECTGGAHCIGGKCTCPPGLGIVNEKCVKMCTGEQITMGEQCLDRVGVGATCKIEAQCTGGSHCVGGRCACPPKYINVGDGCKSVISICGPSARLLLSSSSPRVCSDLNPCPSNYNCVRSPSMLKSVCCARLPASKEVCPVGMSALRKRGRPAPCSSGSCPDGYLCKFSTTKKKYFCCGRTKTDSCKNRALVDKIGKKIDCGEDESRCPKGYSCTPATSGYECCPDNVENGEGSKEDEEEGENEKEDSEEEEDNGGDEKEKDDEDEEE</sequence>
<dbReference type="Pfam" id="PF00014">
    <property type="entry name" value="Kunitz_BPTI"/>
    <property type="match status" value="5"/>
</dbReference>
<feature type="chain" id="PRO_5043343792" evidence="2">
    <location>
        <begin position="20"/>
        <end position="1383"/>
    </location>
</feature>
<dbReference type="InterPro" id="IPR002223">
    <property type="entry name" value="Kunitz_BPTI"/>
</dbReference>
<accession>A0A2A6BBN2</accession>
<dbReference type="OrthoDB" id="4473401at2759"/>
<dbReference type="CDD" id="cd00109">
    <property type="entry name" value="Kunitz-type"/>
    <property type="match status" value="2"/>
</dbReference>
<evidence type="ECO:0000313" key="4">
    <source>
        <dbReference type="Proteomes" id="UP000005239"/>
    </source>
</evidence>
<dbReference type="PROSITE" id="PS50279">
    <property type="entry name" value="BPTI_KUNITZ_2"/>
    <property type="match status" value="5"/>
</dbReference>
<dbReference type="EnsemblMetazoa" id="PPA15013.1">
    <property type="protein sequence ID" value="PPA15013.1"/>
    <property type="gene ID" value="WBGene00104567"/>
</dbReference>
<dbReference type="InterPro" id="IPR053014">
    <property type="entry name" value="Cuticle_assoc_divergent"/>
</dbReference>
<protein>
    <submittedName>
        <fullName evidence="3">Uncharacterized protein</fullName>
    </submittedName>
</protein>